<evidence type="ECO:0000313" key="1">
    <source>
        <dbReference type="EMBL" id="CAA9284294.1"/>
    </source>
</evidence>
<name>A0A6J4JPT0_9PSEU</name>
<accession>A0A6J4JPT0</accession>
<protein>
    <submittedName>
        <fullName evidence="1">Uncharacterized protein</fullName>
    </submittedName>
</protein>
<sequence>MFRPRPAGRHRLGAPGLVWCRALPQVAAALAAPHIARRGLVERLLAGSRHLRPAVAGPARRSAPRAAVA</sequence>
<dbReference type="AlphaFoldDB" id="A0A6J4JPT0"/>
<proteinExistence type="predicted"/>
<reference evidence="1" key="1">
    <citation type="submission" date="2020-02" db="EMBL/GenBank/DDBJ databases">
        <authorList>
            <person name="Meier V. D."/>
        </authorList>
    </citation>
    <scope>NUCLEOTIDE SEQUENCE</scope>
    <source>
        <strain evidence="1">AVDCRST_MAG54</strain>
    </source>
</reference>
<gene>
    <name evidence="1" type="ORF">AVDCRST_MAG54-3889</name>
</gene>
<dbReference type="EMBL" id="CADCTH010000493">
    <property type="protein sequence ID" value="CAA9284294.1"/>
    <property type="molecule type" value="Genomic_DNA"/>
</dbReference>
<organism evidence="1">
    <name type="scientific">uncultured Actinomycetospora sp</name>
    <dbReference type="NCBI Taxonomy" id="1135996"/>
    <lineage>
        <taxon>Bacteria</taxon>
        <taxon>Bacillati</taxon>
        <taxon>Actinomycetota</taxon>
        <taxon>Actinomycetes</taxon>
        <taxon>Pseudonocardiales</taxon>
        <taxon>Pseudonocardiaceae</taxon>
        <taxon>Actinomycetospora</taxon>
        <taxon>environmental samples</taxon>
    </lineage>
</organism>